<accession>A0A0E9TAN4</accession>
<dbReference type="EMBL" id="GBXM01058085">
    <property type="protein sequence ID" value="JAH50492.1"/>
    <property type="molecule type" value="Transcribed_RNA"/>
</dbReference>
<name>A0A0E9TAN4_ANGAN</name>
<evidence type="ECO:0000313" key="1">
    <source>
        <dbReference type="EMBL" id="JAH50492.1"/>
    </source>
</evidence>
<reference evidence="1" key="1">
    <citation type="submission" date="2014-11" db="EMBL/GenBank/DDBJ databases">
        <authorList>
            <person name="Amaro Gonzalez C."/>
        </authorList>
    </citation>
    <scope>NUCLEOTIDE SEQUENCE</scope>
</reference>
<reference evidence="1" key="2">
    <citation type="journal article" date="2015" name="Fish Shellfish Immunol.">
        <title>Early steps in the European eel (Anguilla anguilla)-Vibrio vulnificus interaction in the gills: Role of the RtxA13 toxin.</title>
        <authorList>
            <person name="Callol A."/>
            <person name="Pajuelo D."/>
            <person name="Ebbesson L."/>
            <person name="Teles M."/>
            <person name="MacKenzie S."/>
            <person name="Amaro C."/>
        </authorList>
    </citation>
    <scope>NUCLEOTIDE SEQUENCE</scope>
</reference>
<dbReference type="AlphaFoldDB" id="A0A0E9TAN4"/>
<sequence length="51" mass="5685">MLFCADLLSSLYSVACDMVLFCTDLLSSYVLSPVMWCCLVETRLAVMLSNL</sequence>
<proteinExistence type="predicted"/>
<protein>
    <submittedName>
        <fullName evidence="1">Uncharacterized protein</fullName>
    </submittedName>
</protein>
<organism evidence="1">
    <name type="scientific">Anguilla anguilla</name>
    <name type="common">European freshwater eel</name>
    <name type="synonym">Muraena anguilla</name>
    <dbReference type="NCBI Taxonomy" id="7936"/>
    <lineage>
        <taxon>Eukaryota</taxon>
        <taxon>Metazoa</taxon>
        <taxon>Chordata</taxon>
        <taxon>Craniata</taxon>
        <taxon>Vertebrata</taxon>
        <taxon>Euteleostomi</taxon>
        <taxon>Actinopterygii</taxon>
        <taxon>Neopterygii</taxon>
        <taxon>Teleostei</taxon>
        <taxon>Anguilliformes</taxon>
        <taxon>Anguillidae</taxon>
        <taxon>Anguilla</taxon>
    </lineage>
</organism>